<feature type="non-terminal residue" evidence="1">
    <location>
        <position position="113"/>
    </location>
</feature>
<reference evidence="1" key="1">
    <citation type="submission" date="2020-02" db="EMBL/GenBank/DDBJ databases">
        <authorList>
            <person name="Meier V. D."/>
        </authorList>
    </citation>
    <scope>NUCLEOTIDE SEQUENCE</scope>
    <source>
        <strain evidence="1">AVDCRST_MAG64</strain>
    </source>
</reference>
<accession>A0A6J4NCN6</accession>
<evidence type="ECO:0000313" key="1">
    <source>
        <dbReference type="EMBL" id="CAA9384412.1"/>
    </source>
</evidence>
<dbReference type="AlphaFoldDB" id="A0A6J4NCN6"/>
<proteinExistence type="predicted"/>
<sequence>MREMTKSAVGVAREAVAAGEAALPRYASKYSRRDGYTLPPLFACRAVRKFSGQDHRGIGALLRGWAELRAASGLDKVPDHSTPCLAEAELAAAAAADAADEKGGPAAARSTRP</sequence>
<protein>
    <submittedName>
        <fullName evidence="1">Uncharacterized protein</fullName>
    </submittedName>
</protein>
<name>A0A6J4NCN6_9BACT</name>
<gene>
    <name evidence="1" type="ORF">AVDCRST_MAG64-846</name>
</gene>
<dbReference type="EMBL" id="CADCUQ010000205">
    <property type="protein sequence ID" value="CAA9384412.1"/>
    <property type="molecule type" value="Genomic_DNA"/>
</dbReference>
<organism evidence="1">
    <name type="scientific">uncultured Phycisphaerae bacterium</name>
    <dbReference type="NCBI Taxonomy" id="904963"/>
    <lineage>
        <taxon>Bacteria</taxon>
        <taxon>Pseudomonadati</taxon>
        <taxon>Planctomycetota</taxon>
        <taxon>Phycisphaerae</taxon>
        <taxon>environmental samples</taxon>
    </lineage>
</organism>